<dbReference type="AlphaFoldDB" id="B4SHD6"/>
<dbReference type="GO" id="GO:0061799">
    <property type="term" value="F:cyclic pyranopterin monophosphate synthase activity"/>
    <property type="evidence" value="ECO:0007669"/>
    <property type="project" value="TreeGrafter"/>
</dbReference>
<evidence type="ECO:0000256" key="2">
    <source>
        <dbReference type="ARBA" id="ARBA00012167"/>
    </source>
</evidence>
<evidence type="ECO:0000256" key="9">
    <source>
        <dbReference type="ARBA" id="ARBA00023134"/>
    </source>
</evidence>
<organism evidence="15 16">
    <name type="scientific">Pelodictyon phaeoclathratiforme (strain DSM 5477 / BU-1)</name>
    <dbReference type="NCBI Taxonomy" id="324925"/>
    <lineage>
        <taxon>Bacteria</taxon>
        <taxon>Pseudomonadati</taxon>
        <taxon>Chlorobiota</taxon>
        <taxon>Chlorobiia</taxon>
        <taxon>Chlorobiales</taxon>
        <taxon>Chlorobiaceae</taxon>
        <taxon>Chlorobium/Pelodictyon group</taxon>
        <taxon>Pelodictyon</taxon>
    </lineage>
</organism>
<dbReference type="CDD" id="cd01335">
    <property type="entry name" value="Radical_SAM"/>
    <property type="match status" value="1"/>
</dbReference>
<keyword evidence="9" id="KW-0342">GTP-binding</keyword>
<dbReference type="InterPro" id="IPR040064">
    <property type="entry name" value="MoaA-like"/>
</dbReference>
<evidence type="ECO:0000256" key="10">
    <source>
        <dbReference type="ARBA" id="ARBA00023150"/>
    </source>
</evidence>
<keyword evidence="7" id="KW-0408">Iron</keyword>
<dbReference type="SMART" id="SM00729">
    <property type="entry name" value="Elp3"/>
    <property type="match status" value="1"/>
</dbReference>
<dbReference type="InterPro" id="IPR013483">
    <property type="entry name" value="MoaA"/>
</dbReference>
<dbReference type="InterPro" id="IPR050105">
    <property type="entry name" value="MoCo_biosynth_MoaA/MoaC"/>
</dbReference>
<protein>
    <recommendedName>
        <fullName evidence="2">GTP 3',8-cyclase</fullName>
        <ecNumber evidence="2">4.1.99.22</ecNumber>
    </recommendedName>
</protein>
<dbReference type="HOGENOM" id="CLU_009273_0_1_10"/>
<keyword evidence="3" id="KW-0004">4Fe-4S</keyword>
<evidence type="ECO:0000256" key="13">
    <source>
        <dbReference type="SAM" id="MobiDB-lite"/>
    </source>
</evidence>
<evidence type="ECO:0000259" key="14">
    <source>
        <dbReference type="PROSITE" id="PS51918"/>
    </source>
</evidence>
<dbReference type="EMBL" id="CP001110">
    <property type="protein sequence ID" value="ACF43603.1"/>
    <property type="molecule type" value="Genomic_DNA"/>
</dbReference>
<keyword evidence="10" id="KW-0501">Molybdenum cofactor biosynthesis</keyword>
<dbReference type="SUPFAM" id="SSF102114">
    <property type="entry name" value="Radical SAM enzymes"/>
    <property type="match status" value="1"/>
</dbReference>
<keyword evidence="5" id="KW-0479">Metal-binding</keyword>
<accession>B4SHD6</accession>
<keyword evidence="16" id="KW-1185">Reference proteome</keyword>
<comment type="cofactor">
    <cofactor evidence="1">
        <name>[4Fe-4S] cluster</name>
        <dbReference type="ChEBI" id="CHEBI:49883"/>
    </cofactor>
</comment>
<proteinExistence type="predicted"/>
<dbReference type="GO" id="GO:0051539">
    <property type="term" value="F:4 iron, 4 sulfur cluster binding"/>
    <property type="evidence" value="ECO:0007669"/>
    <property type="project" value="UniProtKB-KW"/>
</dbReference>
<dbReference type="SFLD" id="SFLDG01067">
    <property type="entry name" value="SPASM/twitch_domain_containing"/>
    <property type="match status" value="1"/>
</dbReference>
<evidence type="ECO:0000256" key="12">
    <source>
        <dbReference type="ARBA" id="ARBA00048697"/>
    </source>
</evidence>
<dbReference type="NCBIfam" id="TIGR02666">
    <property type="entry name" value="moaA"/>
    <property type="match status" value="1"/>
</dbReference>
<dbReference type="InterPro" id="IPR013785">
    <property type="entry name" value="Aldolase_TIM"/>
</dbReference>
<evidence type="ECO:0000256" key="6">
    <source>
        <dbReference type="ARBA" id="ARBA00022741"/>
    </source>
</evidence>
<dbReference type="CDD" id="cd21117">
    <property type="entry name" value="Twitch_MoaA"/>
    <property type="match status" value="1"/>
</dbReference>
<evidence type="ECO:0000256" key="4">
    <source>
        <dbReference type="ARBA" id="ARBA00022691"/>
    </source>
</evidence>
<name>B4SHD6_PELPB</name>
<dbReference type="InterPro" id="IPR000385">
    <property type="entry name" value="MoaA_NifB_PqqE_Fe-S-bd_CS"/>
</dbReference>
<dbReference type="KEGG" id="pph:Ppha_1339"/>
<keyword evidence="4" id="KW-0949">S-adenosyl-L-methionine</keyword>
<gene>
    <name evidence="15" type="ordered locus">Ppha_1339</name>
</gene>
<dbReference type="Proteomes" id="UP000002724">
    <property type="component" value="Chromosome"/>
</dbReference>
<dbReference type="OrthoDB" id="9763993at2"/>
<dbReference type="Pfam" id="PF04055">
    <property type="entry name" value="Radical_SAM"/>
    <property type="match status" value="1"/>
</dbReference>
<dbReference type="Gene3D" id="3.20.20.70">
    <property type="entry name" value="Aldolase class I"/>
    <property type="match status" value="1"/>
</dbReference>
<evidence type="ECO:0000313" key="16">
    <source>
        <dbReference type="Proteomes" id="UP000002724"/>
    </source>
</evidence>
<dbReference type="InterPro" id="IPR058240">
    <property type="entry name" value="rSAM_sf"/>
</dbReference>
<dbReference type="SFLD" id="SFLDG01386">
    <property type="entry name" value="main_SPASM_domain-containing"/>
    <property type="match status" value="1"/>
</dbReference>
<dbReference type="RefSeq" id="WP_012508094.1">
    <property type="nucleotide sequence ID" value="NC_011060.1"/>
</dbReference>
<evidence type="ECO:0000256" key="8">
    <source>
        <dbReference type="ARBA" id="ARBA00023014"/>
    </source>
</evidence>
<dbReference type="InterPro" id="IPR006638">
    <property type="entry name" value="Elp3/MiaA/NifB-like_rSAM"/>
</dbReference>
<evidence type="ECO:0000256" key="5">
    <source>
        <dbReference type="ARBA" id="ARBA00022723"/>
    </source>
</evidence>
<dbReference type="PROSITE" id="PS01305">
    <property type="entry name" value="MOAA_NIFB_PQQE"/>
    <property type="match status" value="1"/>
</dbReference>
<dbReference type="PANTHER" id="PTHR22960:SF0">
    <property type="entry name" value="MOLYBDENUM COFACTOR BIOSYNTHESIS PROTEIN 1"/>
    <property type="match status" value="1"/>
</dbReference>
<comment type="catalytic activity">
    <reaction evidence="12">
        <text>GTP + AH2 + S-adenosyl-L-methionine = (8S)-3',8-cyclo-7,8-dihydroguanosine 5'-triphosphate + 5'-deoxyadenosine + L-methionine + A + H(+)</text>
        <dbReference type="Rhea" id="RHEA:49576"/>
        <dbReference type="ChEBI" id="CHEBI:13193"/>
        <dbReference type="ChEBI" id="CHEBI:15378"/>
        <dbReference type="ChEBI" id="CHEBI:17319"/>
        <dbReference type="ChEBI" id="CHEBI:17499"/>
        <dbReference type="ChEBI" id="CHEBI:37565"/>
        <dbReference type="ChEBI" id="CHEBI:57844"/>
        <dbReference type="ChEBI" id="CHEBI:59789"/>
        <dbReference type="ChEBI" id="CHEBI:131766"/>
        <dbReference type="EC" id="4.1.99.22"/>
    </reaction>
</comment>
<dbReference type="SFLD" id="SFLDS00029">
    <property type="entry name" value="Radical_SAM"/>
    <property type="match status" value="1"/>
</dbReference>
<evidence type="ECO:0000256" key="1">
    <source>
        <dbReference type="ARBA" id="ARBA00001966"/>
    </source>
</evidence>
<keyword evidence="8" id="KW-0411">Iron-sulfur</keyword>
<dbReference type="GO" id="GO:0005525">
    <property type="term" value="F:GTP binding"/>
    <property type="evidence" value="ECO:0007669"/>
    <property type="project" value="UniProtKB-KW"/>
</dbReference>
<evidence type="ECO:0000256" key="11">
    <source>
        <dbReference type="ARBA" id="ARBA00023239"/>
    </source>
</evidence>
<dbReference type="GO" id="GO:0006777">
    <property type="term" value="P:Mo-molybdopterin cofactor biosynthetic process"/>
    <property type="evidence" value="ECO:0007669"/>
    <property type="project" value="UniProtKB-KW"/>
</dbReference>
<dbReference type="GO" id="GO:0046872">
    <property type="term" value="F:metal ion binding"/>
    <property type="evidence" value="ECO:0007669"/>
    <property type="project" value="UniProtKB-KW"/>
</dbReference>
<dbReference type="PROSITE" id="PS51918">
    <property type="entry name" value="RADICAL_SAM"/>
    <property type="match status" value="1"/>
</dbReference>
<reference evidence="15 16" key="1">
    <citation type="submission" date="2008-06" db="EMBL/GenBank/DDBJ databases">
        <title>Complete sequence of Pelodictyon phaeoclathratiforme BU-1.</title>
        <authorList>
            <consortium name="US DOE Joint Genome Institute"/>
            <person name="Lucas S."/>
            <person name="Copeland A."/>
            <person name="Lapidus A."/>
            <person name="Glavina del Rio T."/>
            <person name="Dalin E."/>
            <person name="Tice H."/>
            <person name="Bruce D."/>
            <person name="Goodwin L."/>
            <person name="Pitluck S."/>
            <person name="Schmutz J."/>
            <person name="Larimer F."/>
            <person name="Land M."/>
            <person name="Hauser L."/>
            <person name="Kyrpides N."/>
            <person name="Mikhailova N."/>
            <person name="Liu Z."/>
            <person name="Li T."/>
            <person name="Zhao F."/>
            <person name="Overmann J."/>
            <person name="Bryant D.A."/>
            <person name="Richardson P."/>
        </authorList>
    </citation>
    <scope>NUCLEOTIDE SEQUENCE [LARGE SCALE GENOMIC DNA]</scope>
    <source>
        <strain evidence="16">DSM 5477 / BU-1</strain>
    </source>
</reference>
<dbReference type="EC" id="4.1.99.22" evidence="2"/>
<dbReference type="STRING" id="324925.Ppha_1339"/>
<evidence type="ECO:0000313" key="15">
    <source>
        <dbReference type="EMBL" id="ACF43603.1"/>
    </source>
</evidence>
<feature type="compositionally biased region" description="Polar residues" evidence="13">
    <location>
        <begin position="317"/>
        <end position="326"/>
    </location>
</feature>
<keyword evidence="6" id="KW-0547">Nucleotide-binding</keyword>
<dbReference type="SFLD" id="SFLDG01383">
    <property type="entry name" value="cyclic_pyranopterin_phosphate"/>
    <property type="match status" value="1"/>
</dbReference>
<feature type="region of interest" description="Disordered" evidence="13">
    <location>
        <begin position="305"/>
        <end position="326"/>
    </location>
</feature>
<evidence type="ECO:0000256" key="7">
    <source>
        <dbReference type="ARBA" id="ARBA00023004"/>
    </source>
</evidence>
<dbReference type="eggNOG" id="COG2896">
    <property type="taxonomic scope" value="Bacteria"/>
</dbReference>
<dbReference type="InterPro" id="IPR007197">
    <property type="entry name" value="rSAM"/>
</dbReference>
<keyword evidence="11" id="KW-0456">Lyase</keyword>
<dbReference type="Pfam" id="PF06463">
    <property type="entry name" value="Mob_synth_C"/>
    <property type="match status" value="1"/>
</dbReference>
<evidence type="ECO:0000256" key="3">
    <source>
        <dbReference type="ARBA" id="ARBA00022485"/>
    </source>
</evidence>
<dbReference type="UniPathway" id="UPA00344"/>
<dbReference type="InterPro" id="IPR010505">
    <property type="entry name" value="MoaA_twitch"/>
</dbReference>
<dbReference type="GO" id="GO:0061798">
    <property type="term" value="F:GTP 3',8'-cyclase activity"/>
    <property type="evidence" value="ECO:0007669"/>
    <property type="project" value="UniProtKB-EC"/>
</dbReference>
<sequence>MSCLVDTFHRHVDYVRIAVTSRCNLRCSYCMREEHEGRADTVSLLDKNEINTIIAVLAELGFSKVRFTGGEPLLREGIAGLVREAKQHPSIKTVGLTTNGVLLDRFLPSLIDAGLDTINFSIDTLDRGRYYAITRRDVYRQVRNNLDNLLKTALIAVKLNVVMMRDINSDEICRFVDFTKDYDVTVRFIELQPFDDNQIWRTGRFFGADKIRELLQHHYPGLQAIRGSATQYFSYSLPGHKGSIAIIPAFTRNFCNECNKIRITSDGKIISCLYENEGLNLLPLLRSNAGHQALGDLFRKAVSQKPEDGKHAAGGLQRTSMSEIGG</sequence>
<dbReference type="PANTHER" id="PTHR22960">
    <property type="entry name" value="MOLYBDOPTERIN COFACTOR SYNTHESIS PROTEIN A"/>
    <property type="match status" value="1"/>
</dbReference>
<feature type="domain" description="Radical SAM core" evidence="14">
    <location>
        <begin position="7"/>
        <end position="222"/>
    </location>
</feature>